<dbReference type="PRINTS" id="PR00039">
    <property type="entry name" value="HTHLYSR"/>
</dbReference>
<gene>
    <name evidence="6" type="ORF">SAMN06265368_2428</name>
</gene>
<dbReference type="EMBL" id="OBEL01000002">
    <property type="protein sequence ID" value="SNZ19345.1"/>
    <property type="molecule type" value="Genomic_DNA"/>
</dbReference>
<dbReference type="CDD" id="cd05466">
    <property type="entry name" value="PBP2_LTTR_substrate"/>
    <property type="match status" value="1"/>
</dbReference>
<sequence>MQTRMLRTFARIAQIGSFAQTAEHLNMTLSAVSMQMKTLEEELGVKLFDRSYRPPQLTPIGRAVAENAISLLYAEDTLVRLCYPDDKLAGHFRIGLVTTASVRLIPGFLKNAAKLAPDATFSLETGLSEFLERKVLSGQLDAAIVTASSNTDAQLHYELLYDEPLVFAIPSGIKHVPFDTLIADRTFLQFMPSTGIGKLISNQMFKLRKGKQSSAVVLNNVEAIVECVKAGVGFTLLPKPDILRYADESVHIMCPEEIQLSRKLVLTTVHDSFTHHWVKTLKNLLIS</sequence>
<dbReference type="InterPro" id="IPR036388">
    <property type="entry name" value="WH-like_DNA-bd_sf"/>
</dbReference>
<dbReference type="InterPro" id="IPR036390">
    <property type="entry name" value="WH_DNA-bd_sf"/>
</dbReference>
<dbReference type="GO" id="GO:0000976">
    <property type="term" value="F:transcription cis-regulatory region binding"/>
    <property type="evidence" value="ECO:0007669"/>
    <property type="project" value="TreeGrafter"/>
</dbReference>
<dbReference type="AlphaFoldDB" id="A0A285PC80"/>
<dbReference type="Pfam" id="PF03466">
    <property type="entry name" value="LysR_substrate"/>
    <property type="match status" value="1"/>
</dbReference>
<name>A0A285PC80_9HYPH</name>
<comment type="similarity">
    <text evidence="1">Belongs to the LysR transcriptional regulatory family.</text>
</comment>
<evidence type="ECO:0000256" key="1">
    <source>
        <dbReference type="ARBA" id="ARBA00009437"/>
    </source>
</evidence>
<dbReference type="FunFam" id="1.10.10.10:FF:000001">
    <property type="entry name" value="LysR family transcriptional regulator"/>
    <property type="match status" value="1"/>
</dbReference>
<keyword evidence="4" id="KW-0804">Transcription</keyword>
<dbReference type="Gene3D" id="1.10.10.10">
    <property type="entry name" value="Winged helix-like DNA-binding domain superfamily/Winged helix DNA-binding domain"/>
    <property type="match status" value="1"/>
</dbReference>
<dbReference type="Proteomes" id="UP000219439">
    <property type="component" value="Unassembled WGS sequence"/>
</dbReference>
<dbReference type="GO" id="GO:0003700">
    <property type="term" value="F:DNA-binding transcription factor activity"/>
    <property type="evidence" value="ECO:0007669"/>
    <property type="project" value="InterPro"/>
</dbReference>
<evidence type="ECO:0000313" key="6">
    <source>
        <dbReference type="EMBL" id="SNZ19345.1"/>
    </source>
</evidence>
<keyword evidence="2" id="KW-0805">Transcription regulation</keyword>
<protein>
    <submittedName>
        <fullName evidence="6">DNA-binding transcriptional regulator, LysR family</fullName>
    </submittedName>
</protein>
<dbReference type="PROSITE" id="PS50931">
    <property type="entry name" value="HTH_LYSR"/>
    <property type="match status" value="1"/>
</dbReference>
<dbReference type="SUPFAM" id="SSF46785">
    <property type="entry name" value="Winged helix' DNA-binding domain"/>
    <property type="match status" value="1"/>
</dbReference>
<keyword evidence="7" id="KW-1185">Reference proteome</keyword>
<dbReference type="Gene3D" id="3.40.190.10">
    <property type="entry name" value="Periplasmic binding protein-like II"/>
    <property type="match status" value="2"/>
</dbReference>
<evidence type="ECO:0000259" key="5">
    <source>
        <dbReference type="PROSITE" id="PS50931"/>
    </source>
</evidence>
<organism evidence="6 7">
    <name type="scientific">Cohaesibacter gelatinilyticus</name>
    <dbReference type="NCBI Taxonomy" id="372072"/>
    <lineage>
        <taxon>Bacteria</taxon>
        <taxon>Pseudomonadati</taxon>
        <taxon>Pseudomonadota</taxon>
        <taxon>Alphaproteobacteria</taxon>
        <taxon>Hyphomicrobiales</taxon>
        <taxon>Cohaesibacteraceae</taxon>
    </lineage>
</organism>
<evidence type="ECO:0000256" key="4">
    <source>
        <dbReference type="ARBA" id="ARBA00023163"/>
    </source>
</evidence>
<proteinExistence type="inferred from homology"/>
<accession>A0A285PC80</accession>
<feature type="domain" description="HTH lysR-type" evidence="5">
    <location>
        <begin position="1"/>
        <end position="58"/>
    </location>
</feature>
<reference evidence="6 7" key="1">
    <citation type="submission" date="2017-09" db="EMBL/GenBank/DDBJ databases">
        <authorList>
            <person name="Ehlers B."/>
            <person name="Leendertz F.H."/>
        </authorList>
    </citation>
    <scope>NUCLEOTIDE SEQUENCE [LARGE SCALE GENOMIC DNA]</scope>
    <source>
        <strain evidence="6 7">DSM 18289</strain>
    </source>
</reference>
<dbReference type="SUPFAM" id="SSF53850">
    <property type="entry name" value="Periplasmic binding protein-like II"/>
    <property type="match status" value="1"/>
</dbReference>
<keyword evidence="3 6" id="KW-0238">DNA-binding</keyword>
<dbReference type="PANTHER" id="PTHR30126:SF40">
    <property type="entry name" value="HTH-TYPE TRANSCRIPTIONAL REGULATOR GLTR"/>
    <property type="match status" value="1"/>
</dbReference>
<dbReference type="OrthoDB" id="7260751at2"/>
<evidence type="ECO:0000313" key="7">
    <source>
        <dbReference type="Proteomes" id="UP000219439"/>
    </source>
</evidence>
<dbReference type="InterPro" id="IPR005119">
    <property type="entry name" value="LysR_subst-bd"/>
</dbReference>
<evidence type="ECO:0000256" key="2">
    <source>
        <dbReference type="ARBA" id="ARBA00023015"/>
    </source>
</evidence>
<dbReference type="PANTHER" id="PTHR30126">
    <property type="entry name" value="HTH-TYPE TRANSCRIPTIONAL REGULATOR"/>
    <property type="match status" value="1"/>
</dbReference>
<dbReference type="Pfam" id="PF00126">
    <property type="entry name" value="HTH_1"/>
    <property type="match status" value="1"/>
</dbReference>
<dbReference type="InterPro" id="IPR000847">
    <property type="entry name" value="LysR_HTH_N"/>
</dbReference>
<evidence type="ECO:0000256" key="3">
    <source>
        <dbReference type="ARBA" id="ARBA00023125"/>
    </source>
</evidence>